<dbReference type="InterPro" id="IPR013103">
    <property type="entry name" value="RVT_2"/>
</dbReference>
<gene>
    <name evidence="3" type="ORF">KK1_002962</name>
</gene>
<protein>
    <submittedName>
        <fullName evidence="3">Retrovirus-related Pol polyprotein from transposon TNT 1-94</fullName>
    </submittedName>
</protein>
<evidence type="ECO:0000256" key="1">
    <source>
        <dbReference type="SAM" id="Phobius"/>
    </source>
</evidence>
<dbReference type="SUPFAM" id="SSF56672">
    <property type="entry name" value="DNA/RNA polymerases"/>
    <property type="match status" value="1"/>
</dbReference>
<feature type="domain" description="Reverse transcriptase Ty1/copia-type" evidence="2">
    <location>
        <begin position="188"/>
        <end position="316"/>
    </location>
</feature>
<keyword evidence="1" id="KW-0812">Transmembrane</keyword>
<dbReference type="Gramene" id="C.cajan_02893.t">
    <property type="protein sequence ID" value="C.cajan_02893.t"/>
    <property type="gene ID" value="C.cajan_02893"/>
</dbReference>
<dbReference type="Proteomes" id="UP000075243">
    <property type="component" value="Chromosome 11"/>
</dbReference>
<reference evidence="3 4" key="1">
    <citation type="journal article" date="2012" name="Nat. Biotechnol.">
        <title>Draft genome sequence of pigeonpea (Cajanus cajan), an orphan legume crop of resource-poor farmers.</title>
        <authorList>
            <person name="Varshney R.K."/>
            <person name="Chen W."/>
            <person name="Li Y."/>
            <person name="Bharti A.K."/>
            <person name="Saxena R.K."/>
            <person name="Schlueter J.A."/>
            <person name="Donoghue M.T."/>
            <person name="Azam S."/>
            <person name="Fan G."/>
            <person name="Whaley A.M."/>
            <person name="Farmer A.D."/>
            <person name="Sheridan J."/>
            <person name="Iwata A."/>
            <person name="Tuteja R."/>
            <person name="Penmetsa R.V."/>
            <person name="Wu W."/>
            <person name="Upadhyaya H.D."/>
            <person name="Yang S.P."/>
            <person name="Shah T."/>
            <person name="Saxena K.B."/>
            <person name="Michael T."/>
            <person name="McCombie W.R."/>
            <person name="Yang B."/>
            <person name="Zhang G."/>
            <person name="Yang H."/>
            <person name="Wang J."/>
            <person name="Spillane C."/>
            <person name="Cook D.R."/>
            <person name="May G.D."/>
            <person name="Xu X."/>
            <person name="Jackson S.A."/>
        </authorList>
    </citation>
    <scope>NUCLEOTIDE SEQUENCE [LARGE SCALE GENOMIC DNA]</scope>
    <source>
        <strain evidence="4">cv. Asha</strain>
    </source>
</reference>
<dbReference type="STRING" id="3821.A0A151SPG1"/>
<evidence type="ECO:0000313" key="3">
    <source>
        <dbReference type="EMBL" id="KYP56716.1"/>
    </source>
</evidence>
<dbReference type="Pfam" id="PF07727">
    <property type="entry name" value="RVT_2"/>
    <property type="match status" value="1"/>
</dbReference>
<sequence length="319" mass="37083">MNRVLEKIWQPKGICATISKFDDQYYDHLSMHKLGHFQYECPTKESNSTNYVASGEEVLSMAYMKEELWFLMNNSDIIGDNSSMNVMGKGIVRILTNGIAHILIGVFYIPGLKNKLNSGKRYMINFIDNFIHIPECKRTKLDDRSKICIFHGVSEESKAYRLYDPISQRIIMSRGVVFEEDDSWDWSKYTKVFAPVAHMETIRMVISLADKKGWEIFQLDVMSAFLHRELNEEIFIDQPPGYQRKGAEQKVYKLKKALYGLKHALRAWYSHIGPYFVKECFKHCPYEHTLFVKVEDGGKILIMCLYVDDLVLTGNDKLV</sequence>
<proteinExistence type="predicted"/>
<accession>A0A151SPG1</accession>
<dbReference type="AlphaFoldDB" id="A0A151SPG1"/>
<organism evidence="3 4">
    <name type="scientific">Cajanus cajan</name>
    <name type="common">Pigeon pea</name>
    <name type="synonym">Cajanus indicus</name>
    <dbReference type="NCBI Taxonomy" id="3821"/>
    <lineage>
        <taxon>Eukaryota</taxon>
        <taxon>Viridiplantae</taxon>
        <taxon>Streptophyta</taxon>
        <taxon>Embryophyta</taxon>
        <taxon>Tracheophyta</taxon>
        <taxon>Spermatophyta</taxon>
        <taxon>Magnoliopsida</taxon>
        <taxon>eudicotyledons</taxon>
        <taxon>Gunneridae</taxon>
        <taxon>Pentapetalae</taxon>
        <taxon>rosids</taxon>
        <taxon>fabids</taxon>
        <taxon>Fabales</taxon>
        <taxon>Fabaceae</taxon>
        <taxon>Papilionoideae</taxon>
        <taxon>50 kb inversion clade</taxon>
        <taxon>NPAAA clade</taxon>
        <taxon>indigoferoid/millettioid clade</taxon>
        <taxon>Phaseoleae</taxon>
        <taxon>Cajanus</taxon>
    </lineage>
</organism>
<dbReference type="InterPro" id="IPR043502">
    <property type="entry name" value="DNA/RNA_pol_sf"/>
</dbReference>
<keyword evidence="1" id="KW-1133">Transmembrane helix</keyword>
<name>A0A151SPG1_CAJCA</name>
<evidence type="ECO:0000259" key="2">
    <source>
        <dbReference type="Pfam" id="PF07727"/>
    </source>
</evidence>
<feature type="transmembrane region" description="Helical" evidence="1">
    <location>
        <begin position="91"/>
        <end position="111"/>
    </location>
</feature>
<dbReference type="EMBL" id="CM003613">
    <property type="protein sequence ID" value="KYP56716.1"/>
    <property type="molecule type" value="Genomic_DNA"/>
</dbReference>
<keyword evidence="1" id="KW-0472">Membrane</keyword>
<keyword evidence="4" id="KW-1185">Reference proteome</keyword>
<evidence type="ECO:0000313" key="4">
    <source>
        <dbReference type="Proteomes" id="UP000075243"/>
    </source>
</evidence>